<feature type="repeat" description="WD" evidence="3">
    <location>
        <begin position="876"/>
        <end position="909"/>
    </location>
</feature>
<dbReference type="SUPFAM" id="SSF52540">
    <property type="entry name" value="P-loop containing nucleoside triphosphate hydrolases"/>
    <property type="match status" value="1"/>
</dbReference>
<dbReference type="Proteomes" id="UP000562352">
    <property type="component" value="Unassembled WGS sequence"/>
</dbReference>
<comment type="caution">
    <text evidence="5">The sequence shown here is derived from an EMBL/GenBank/DDBJ whole genome shotgun (WGS) entry which is preliminary data.</text>
</comment>
<dbReference type="PANTHER" id="PTHR19848">
    <property type="entry name" value="WD40 REPEAT PROTEIN"/>
    <property type="match status" value="1"/>
</dbReference>
<feature type="repeat" description="WD" evidence="3">
    <location>
        <begin position="749"/>
        <end position="782"/>
    </location>
</feature>
<evidence type="ECO:0000256" key="2">
    <source>
        <dbReference type="ARBA" id="ARBA00022737"/>
    </source>
</evidence>
<dbReference type="CDD" id="cd00200">
    <property type="entry name" value="WD40"/>
    <property type="match status" value="2"/>
</dbReference>
<dbReference type="PROSITE" id="PS00678">
    <property type="entry name" value="WD_REPEATS_1"/>
    <property type="match status" value="7"/>
</dbReference>
<dbReference type="InterPro" id="IPR001680">
    <property type="entry name" value="WD40_rpt"/>
</dbReference>
<gene>
    <name evidence="5" type="ORF">FHS22_003318</name>
</gene>
<dbReference type="AlphaFoldDB" id="A0A841D7A2"/>
<feature type="repeat" description="WD" evidence="3">
    <location>
        <begin position="1174"/>
        <end position="1215"/>
    </location>
</feature>
<proteinExistence type="predicted"/>
<organism evidence="5 6">
    <name type="scientific">Planomonospora venezuelensis</name>
    <dbReference type="NCBI Taxonomy" id="1999"/>
    <lineage>
        <taxon>Bacteria</taxon>
        <taxon>Bacillati</taxon>
        <taxon>Actinomycetota</taxon>
        <taxon>Actinomycetes</taxon>
        <taxon>Streptosporangiales</taxon>
        <taxon>Streptosporangiaceae</taxon>
        <taxon>Planomonospora</taxon>
    </lineage>
</organism>
<protein>
    <submittedName>
        <fullName evidence="5">WD40 repeat protein/energy-coupling factor transporter ATP-binding protein EcfA2</fullName>
    </submittedName>
</protein>
<keyword evidence="5" id="KW-0547">Nucleotide-binding</keyword>
<evidence type="ECO:0000313" key="6">
    <source>
        <dbReference type="Proteomes" id="UP000562352"/>
    </source>
</evidence>
<reference evidence="5 6" key="1">
    <citation type="submission" date="2020-08" db="EMBL/GenBank/DDBJ databases">
        <title>Genomic Encyclopedia of Type Strains, Phase III (KMG-III): the genomes of soil and plant-associated and newly described type strains.</title>
        <authorList>
            <person name="Whitman W."/>
        </authorList>
    </citation>
    <scope>NUCLEOTIDE SEQUENCE [LARGE SCALE GENOMIC DNA]</scope>
    <source>
        <strain evidence="5 6">CECT 3303</strain>
    </source>
</reference>
<accession>A0A841D7A2</accession>
<feature type="repeat" description="WD" evidence="3">
    <location>
        <begin position="623"/>
        <end position="664"/>
    </location>
</feature>
<dbReference type="EMBL" id="JACHJJ010000010">
    <property type="protein sequence ID" value="MBB5964035.1"/>
    <property type="molecule type" value="Genomic_DNA"/>
</dbReference>
<dbReference type="InterPro" id="IPR015943">
    <property type="entry name" value="WD40/YVTN_repeat-like_dom_sf"/>
</dbReference>
<evidence type="ECO:0000259" key="4">
    <source>
        <dbReference type="SMART" id="SM00530"/>
    </source>
</evidence>
<dbReference type="SMART" id="SM00320">
    <property type="entry name" value="WD40"/>
    <property type="match status" value="14"/>
</dbReference>
<feature type="repeat" description="WD" evidence="3">
    <location>
        <begin position="1046"/>
        <end position="1087"/>
    </location>
</feature>
<dbReference type="InterPro" id="IPR019775">
    <property type="entry name" value="WD40_repeat_CS"/>
</dbReference>
<evidence type="ECO:0000256" key="3">
    <source>
        <dbReference type="PROSITE-ProRule" id="PRU00221"/>
    </source>
</evidence>
<keyword evidence="1 3" id="KW-0853">WD repeat</keyword>
<feature type="repeat" description="WD" evidence="3">
    <location>
        <begin position="834"/>
        <end position="867"/>
    </location>
</feature>
<keyword evidence="2" id="KW-0677">Repeat</keyword>
<dbReference type="GO" id="GO:0005524">
    <property type="term" value="F:ATP binding"/>
    <property type="evidence" value="ECO:0007669"/>
    <property type="project" value="UniProtKB-KW"/>
</dbReference>
<dbReference type="InterPro" id="IPR001387">
    <property type="entry name" value="Cro/C1-type_HTH"/>
</dbReference>
<dbReference type="PANTHER" id="PTHR19848:SF8">
    <property type="entry name" value="F-BOX AND WD REPEAT DOMAIN CONTAINING 7"/>
    <property type="match status" value="1"/>
</dbReference>
<feature type="repeat" description="WD" evidence="3">
    <location>
        <begin position="1004"/>
        <end position="1045"/>
    </location>
</feature>
<dbReference type="InterPro" id="IPR049052">
    <property type="entry name" value="nSTAND1"/>
</dbReference>
<dbReference type="PRINTS" id="PR00320">
    <property type="entry name" value="GPROTEINBRPT"/>
</dbReference>
<name>A0A841D7A2_PLAVE</name>
<dbReference type="SUPFAM" id="SSF50978">
    <property type="entry name" value="WD40 repeat-like"/>
    <property type="match status" value="2"/>
</dbReference>
<dbReference type="InterPro" id="IPR027417">
    <property type="entry name" value="P-loop_NTPase"/>
</dbReference>
<feature type="repeat" description="WD" evidence="3">
    <location>
        <begin position="665"/>
        <end position="706"/>
    </location>
</feature>
<feature type="repeat" description="WD" evidence="3">
    <location>
        <begin position="1089"/>
        <end position="1130"/>
    </location>
</feature>
<dbReference type="CDD" id="cd00267">
    <property type="entry name" value="ABC_ATPase"/>
    <property type="match status" value="1"/>
</dbReference>
<evidence type="ECO:0000313" key="5">
    <source>
        <dbReference type="EMBL" id="MBB5964035.1"/>
    </source>
</evidence>
<dbReference type="CDD" id="cd00093">
    <property type="entry name" value="HTH_XRE"/>
    <property type="match status" value="1"/>
</dbReference>
<feature type="domain" description="HTH cro/C1-type" evidence="4">
    <location>
        <begin position="21"/>
        <end position="77"/>
    </location>
</feature>
<keyword evidence="6" id="KW-1185">Reference proteome</keyword>
<dbReference type="PROSITE" id="PS50082">
    <property type="entry name" value="WD_REPEATS_2"/>
    <property type="match status" value="12"/>
</dbReference>
<feature type="repeat" description="WD" evidence="3">
    <location>
        <begin position="791"/>
        <end position="832"/>
    </location>
</feature>
<sequence length="1251" mass="133276">MPRPERPVDPEAGALQRFAWELRKLREQAGNPGYRELSRRAHYAPTTLAQAARGEALPSLAVVLAYVRACGGDAGHWEERWRCVAEEAGFAAPADDGRDDRSPYVGLAAYQAEDASRFHGRESLVDDLMARLDRRRLLAVCGASGAGKSSLLRAGLLPRACAQGWRPVLMTPGAHPLLEWAQSLAEASGVPADELHAALRDDPAGLPVLPELLLIVDQFEEVFTLCRDRGERAAFIAALPALAGAGRVVLGVRADFYAHCTDHPELAAALTGAQVPVGPMTTEELRQAVTRPAQEAGCVVEGSLLAAIMADSAGQIGALPLISHALAETWRRRRGTTLTLTGYQAAGGVHGALAKTAETAYEALTPAQQARAREVFVRLTAFGEGTDDTGRPISPAELDPLDLDTRTVLDHFSRVRLITLGADTVQISHEALIRAWPRLHQWLTTEREGLRVHRGLTQAAQAWAELEHDPGALYRGARLVIAREWVSRQEAGGRYGGDAGARRSVLNTLERAFLHASIAQEDTEHTRAVRRRRQLRALAAGLALLLAVSTATGVFATVKWREAVEAHRVALSRQLATQALYLAGSRPDTAMPLAVEAHALAPTTEARSALLSMTPHLARRGTLTGHAGAVSQVLFTPDGRTLVSVGRDRSVRLWDVRGGALLARLTGHDTWMKAAALSPDGRTLATGGEDGVLVLWDVPGRARIAALPGHDRQIREIAFSPDGRTLATASDDHSVMVWDAARHVRLRALTGHRAAVRGVAFSPDGRTLASAGDDRAVLLWDLARQAPPVLLGEHPETAAAVAFSPDGRTLASAGGRASVQLWDVARRTRLARLGHGEDGQVITLVFSPDGRTLAGSGHDPTVLLWDVAHRTLRGRLTGHQANVYTIAFDPSSSMLSSAGEDGTILLWDLAQASLAGHATAVADVAFSPDGRTLAGASGRRTMLWHSADRTLAAVHDDPSPQVNALAFSPDGRTLATAGGIVGLPSVVAGSAVTLWRDGRAALRLDGHTGPVLDAVFSPDGRLLATGGVDRTVILWDAARGTRLAVLTGHSLAVNGLAFSPDGRILASAGHDPAIMLWDVATRKPLAAPLVGHGGWVRTVAFSPDGRTLASAGADRTVMLWDVARRTRLATLPDHADAVTAGVAFSPDGRTLAFTSGNHTITLWDLRGRRLSARLSGHTQPVQAVAFSPDGRLLASAGADQAVILWQTDARRSAEHICAVLIRGLAEAQWRQHIPERPYPHTCPRPGPASTR</sequence>
<dbReference type="Pfam" id="PF20703">
    <property type="entry name" value="nSTAND1"/>
    <property type="match status" value="1"/>
</dbReference>
<feature type="repeat" description="WD" evidence="3">
    <location>
        <begin position="1142"/>
        <end position="1173"/>
    </location>
</feature>
<dbReference type="InterPro" id="IPR020472">
    <property type="entry name" value="WD40_PAC1"/>
</dbReference>
<dbReference type="RefSeq" id="WP_184942580.1">
    <property type="nucleotide sequence ID" value="NZ_BAAAWZ010000001.1"/>
</dbReference>
<dbReference type="PROSITE" id="PS50294">
    <property type="entry name" value="WD_REPEATS_REGION"/>
    <property type="match status" value="11"/>
</dbReference>
<dbReference type="Gene3D" id="2.130.10.10">
    <property type="entry name" value="YVTN repeat-like/Quinoprotein amine dehydrogenase"/>
    <property type="match status" value="6"/>
</dbReference>
<keyword evidence="5" id="KW-0067">ATP-binding</keyword>
<dbReference type="SMART" id="SM00530">
    <property type="entry name" value="HTH_XRE"/>
    <property type="match status" value="1"/>
</dbReference>
<dbReference type="InterPro" id="IPR036322">
    <property type="entry name" value="WD40_repeat_dom_sf"/>
</dbReference>
<dbReference type="Pfam" id="PF00400">
    <property type="entry name" value="WD40"/>
    <property type="match status" value="14"/>
</dbReference>
<feature type="repeat" description="WD" evidence="3">
    <location>
        <begin position="707"/>
        <end position="739"/>
    </location>
</feature>
<evidence type="ECO:0000256" key="1">
    <source>
        <dbReference type="ARBA" id="ARBA00022574"/>
    </source>
</evidence>